<comment type="caution">
    <text evidence="1">The sequence shown here is derived from an EMBL/GenBank/DDBJ whole genome shotgun (WGS) entry which is preliminary data.</text>
</comment>
<dbReference type="EMBL" id="JACFXV010000043">
    <property type="protein sequence ID" value="MBA5776363.1"/>
    <property type="molecule type" value="Genomic_DNA"/>
</dbReference>
<accession>A0A839A9Y1</accession>
<reference evidence="1 2" key="1">
    <citation type="submission" date="2020-07" db="EMBL/GenBank/DDBJ databases">
        <title>Stappia sp., F7233, whole genome shotgun sequencing project.</title>
        <authorList>
            <person name="Jiang S."/>
            <person name="Liu Z.W."/>
            <person name="Du Z.J."/>
        </authorList>
    </citation>
    <scope>NUCLEOTIDE SEQUENCE [LARGE SCALE GENOMIC DNA]</scope>
    <source>
        <strain evidence="1 2">F7233</strain>
    </source>
</reference>
<dbReference type="InterPro" id="IPR008767">
    <property type="entry name" value="Phage_SPP1_head-tail_adaptor"/>
</dbReference>
<name>A0A839A9Y1_9HYPH</name>
<dbReference type="Proteomes" id="UP000541109">
    <property type="component" value="Unassembled WGS sequence"/>
</dbReference>
<dbReference type="AlphaFoldDB" id="A0A839A9Y1"/>
<sequence length="96" mass="10529">MRLERPERVEAGDGEASLVFHPEGTVWVALAQPGFSERVTGERLSSRVTHRARMRAGPAVAAGWRLVDGQSAFTVVSAGRGQRRGETELLLKEDEE</sequence>
<keyword evidence="2" id="KW-1185">Reference proteome</keyword>
<gene>
    <name evidence="1" type="ORF">H2509_04395</name>
</gene>
<dbReference type="RefSeq" id="WP_182162707.1">
    <property type="nucleotide sequence ID" value="NZ_JACFXV010000043.1"/>
</dbReference>
<dbReference type="Pfam" id="PF05521">
    <property type="entry name" value="Phage_HCP"/>
    <property type="match status" value="1"/>
</dbReference>
<organism evidence="1 2">
    <name type="scientific">Stappia albiluteola</name>
    <dbReference type="NCBI Taxonomy" id="2758565"/>
    <lineage>
        <taxon>Bacteria</taxon>
        <taxon>Pseudomonadati</taxon>
        <taxon>Pseudomonadota</taxon>
        <taxon>Alphaproteobacteria</taxon>
        <taxon>Hyphomicrobiales</taxon>
        <taxon>Stappiaceae</taxon>
        <taxon>Stappia</taxon>
    </lineage>
</organism>
<evidence type="ECO:0000313" key="1">
    <source>
        <dbReference type="EMBL" id="MBA5776363.1"/>
    </source>
</evidence>
<dbReference type="Gene3D" id="2.40.10.270">
    <property type="entry name" value="Bacteriophage SPP1 head-tail adaptor protein"/>
    <property type="match status" value="1"/>
</dbReference>
<dbReference type="InterPro" id="IPR038666">
    <property type="entry name" value="SSP1_head-tail_sf"/>
</dbReference>
<protein>
    <submittedName>
        <fullName evidence="1">Head-tail adaptor protein</fullName>
    </submittedName>
</protein>
<evidence type="ECO:0000313" key="2">
    <source>
        <dbReference type="Proteomes" id="UP000541109"/>
    </source>
</evidence>
<proteinExistence type="predicted"/>